<keyword evidence="5" id="KW-0805">Transcription regulation</keyword>
<dbReference type="InterPro" id="IPR001867">
    <property type="entry name" value="OmpR/PhoB-type_DNA-bd"/>
</dbReference>
<dbReference type="SMART" id="SM00448">
    <property type="entry name" value="REC"/>
    <property type="match status" value="1"/>
</dbReference>
<dbReference type="RefSeq" id="WP_160179231.1">
    <property type="nucleotide sequence ID" value="NZ_CP047656.1"/>
</dbReference>
<dbReference type="Proteomes" id="UP000464524">
    <property type="component" value="Chromosome"/>
</dbReference>
<feature type="DNA-binding region" description="OmpR/PhoB-type" evidence="9">
    <location>
        <begin position="135"/>
        <end position="233"/>
    </location>
</feature>
<dbReference type="PROSITE" id="PS51755">
    <property type="entry name" value="OMPR_PHOB"/>
    <property type="match status" value="1"/>
</dbReference>
<evidence type="ECO:0000256" key="2">
    <source>
        <dbReference type="ARBA" id="ARBA00022490"/>
    </source>
</evidence>
<dbReference type="PANTHER" id="PTHR48111">
    <property type="entry name" value="REGULATOR OF RPOS"/>
    <property type="match status" value="1"/>
</dbReference>
<keyword evidence="13" id="KW-1185">Reference proteome</keyword>
<evidence type="ECO:0000256" key="3">
    <source>
        <dbReference type="ARBA" id="ARBA00022553"/>
    </source>
</evidence>
<keyword evidence="4" id="KW-0902">Two-component regulatory system</keyword>
<evidence type="ECO:0000256" key="1">
    <source>
        <dbReference type="ARBA" id="ARBA00004496"/>
    </source>
</evidence>
<dbReference type="PROSITE" id="PS50110">
    <property type="entry name" value="RESPONSE_REGULATORY"/>
    <property type="match status" value="1"/>
</dbReference>
<evidence type="ECO:0000256" key="7">
    <source>
        <dbReference type="ARBA" id="ARBA00023163"/>
    </source>
</evidence>
<evidence type="ECO:0000256" key="6">
    <source>
        <dbReference type="ARBA" id="ARBA00023125"/>
    </source>
</evidence>
<dbReference type="FunFam" id="3.40.50.2300:FF:000001">
    <property type="entry name" value="DNA-binding response regulator PhoB"/>
    <property type="match status" value="1"/>
</dbReference>
<dbReference type="SUPFAM" id="SSF46894">
    <property type="entry name" value="C-terminal effector domain of the bipartite response regulators"/>
    <property type="match status" value="1"/>
</dbReference>
<dbReference type="PANTHER" id="PTHR48111:SF39">
    <property type="entry name" value="TRANSCRIPTIONAL REGULATORY PROTEIN CPXR"/>
    <property type="match status" value="1"/>
</dbReference>
<keyword evidence="2" id="KW-0963">Cytoplasm</keyword>
<keyword evidence="7" id="KW-0804">Transcription</keyword>
<dbReference type="Pfam" id="PF00486">
    <property type="entry name" value="Trans_reg_C"/>
    <property type="match status" value="1"/>
</dbReference>
<dbReference type="InterPro" id="IPR058124">
    <property type="entry name" value="CpxR-like_REC"/>
</dbReference>
<dbReference type="Gene3D" id="6.10.250.690">
    <property type="match status" value="1"/>
</dbReference>
<evidence type="ECO:0000313" key="12">
    <source>
        <dbReference type="EMBL" id="QHJ11506.1"/>
    </source>
</evidence>
<dbReference type="OrthoDB" id="9802426at2"/>
<feature type="modified residue" description="4-aspartylphosphate" evidence="8">
    <location>
        <position position="55"/>
    </location>
</feature>
<evidence type="ECO:0000256" key="8">
    <source>
        <dbReference type="PROSITE-ProRule" id="PRU00169"/>
    </source>
</evidence>
<dbReference type="Gene3D" id="3.40.50.2300">
    <property type="match status" value="1"/>
</dbReference>
<feature type="domain" description="Response regulatory" evidence="10">
    <location>
        <begin position="5"/>
        <end position="119"/>
    </location>
</feature>
<dbReference type="InterPro" id="IPR016032">
    <property type="entry name" value="Sig_transdc_resp-reg_C-effctor"/>
</dbReference>
<organism evidence="12 13">
    <name type="scientific">Paraglaciecola mesophila</name>
    <dbReference type="NCBI Taxonomy" id="197222"/>
    <lineage>
        <taxon>Bacteria</taxon>
        <taxon>Pseudomonadati</taxon>
        <taxon>Pseudomonadota</taxon>
        <taxon>Gammaproteobacteria</taxon>
        <taxon>Alteromonadales</taxon>
        <taxon>Alteromonadaceae</taxon>
        <taxon>Paraglaciecola</taxon>
    </lineage>
</organism>
<dbReference type="GO" id="GO:0000976">
    <property type="term" value="F:transcription cis-regulatory region binding"/>
    <property type="evidence" value="ECO:0007669"/>
    <property type="project" value="TreeGrafter"/>
</dbReference>
<dbReference type="GO" id="GO:0032993">
    <property type="term" value="C:protein-DNA complex"/>
    <property type="evidence" value="ECO:0007669"/>
    <property type="project" value="TreeGrafter"/>
</dbReference>
<dbReference type="InterPro" id="IPR039420">
    <property type="entry name" value="WalR-like"/>
</dbReference>
<comment type="subcellular location">
    <subcellularLocation>
        <location evidence="1">Cytoplasm</location>
    </subcellularLocation>
</comment>
<accession>A0A857JIS1</accession>
<dbReference type="CDD" id="cd17623">
    <property type="entry name" value="REC_OmpR_CpxR"/>
    <property type="match status" value="1"/>
</dbReference>
<gene>
    <name evidence="12" type="ORF">FX988_01740</name>
</gene>
<evidence type="ECO:0000256" key="5">
    <source>
        <dbReference type="ARBA" id="ARBA00023015"/>
    </source>
</evidence>
<dbReference type="CDD" id="cd00383">
    <property type="entry name" value="trans_reg_C"/>
    <property type="match status" value="1"/>
</dbReference>
<dbReference type="SUPFAM" id="SSF52172">
    <property type="entry name" value="CheY-like"/>
    <property type="match status" value="1"/>
</dbReference>
<dbReference type="EMBL" id="CP047656">
    <property type="protein sequence ID" value="QHJ11506.1"/>
    <property type="molecule type" value="Genomic_DNA"/>
</dbReference>
<dbReference type="GO" id="GO:0000156">
    <property type="term" value="F:phosphorelay response regulator activity"/>
    <property type="evidence" value="ECO:0007669"/>
    <property type="project" value="TreeGrafter"/>
</dbReference>
<dbReference type="KEGG" id="pmes:FX988_01740"/>
<dbReference type="SMART" id="SM00862">
    <property type="entry name" value="Trans_reg_C"/>
    <property type="match status" value="1"/>
</dbReference>
<keyword evidence="3 8" id="KW-0597">Phosphoprotein</keyword>
<feature type="domain" description="OmpR/PhoB-type" evidence="11">
    <location>
        <begin position="135"/>
        <end position="233"/>
    </location>
</feature>
<dbReference type="Gene3D" id="1.10.10.10">
    <property type="entry name" value="Winged helix-like DNA-binding domain superfamily/Winged helix DNA-binding domain"/>
    <property type="match status" value="1"/>
</dbReference>
<evidence type="ECO:0000259" key="10">
    <source>
        <dbReference type="PROSITE" id="PS50110"/>
    </source>
</evidence>
<dbReference type="GO" id="GO:0005829">
    <property type="term" value="C:cytosol"/>
    <property type="evidence" value="ECO:0007669"/>
    <property type="project" value="TreeGrafter"/>
</dbReference>
<protein>
    <submittedName>
        <fullName evidence="12">Transcriptional regulatory protein CpxR</fullName>
    </submittedName>
</protein>
<evidence type="ECO:0000313" key="13">
    <source>
        <dbReference type="Proteomes" id="UP000464524"/>
    </source>
</evidence>
<dbReference type="GO" id="GO:0006355">
    <property type="term" value="P:regulation of DNA-templated transcription"/>
    <property type="evidence" value="ECO:0007669"/>
    <property type="project" value="InterPro"/>
</dbReference>
<dbReference type="InterPro" id="IPR011006">
    <property type="entry name" value="CheY-like_superfamily"/>
</dbReference>
<dbReference type="InterPro" id="IPR036388">
    <property type="entry name" value="WH-like_DNA-bd_sf"/>
</dbReference>
<evidence type="ECO:0000256" key="4">
    <source>
        <dbReference type="ARBA" id="ARBA00023012"/>
    </source>
</evidence>
<name>A0A857JIS1_9ALTE</name>
<dbReference type="Pfam" id="PF00072">
    <property type="entry name" value="Response_reg"/>
    <property type="match status" value="1"/>
</dbReference>
<evidence type="ECO:0000259" key="11">
    <source>
        <dbReference type="PROSITE" id="PS51755"/>
    </source>
</evidence>
<evidence type="ECO:0000256" key="9">
    <source>
        <dbReference type="PROSITE-ProRule" id="PRU01091"/>
    </source>
</evidence>
<reference evidence="12 13" key="1">
    <citation type="submission" date="2019-12" db="EMBL/GenBank/DDBJ databases">
        <title>Genome sequencing and assembly of endphytes of Porphyra tenera.</title>
        <authorList>
            <person name="Park J.M."/>
            <person name="Shin R."/>
            <person name="Jo S.H."/>
        </authorList>
    </citation>
    <scope>NUCLEOTIDE SEQUENCE [LARGE SCALE GENOMIC DNA]</scope>
    <source>
        <strain evidence="12 13">GPM4</strain>
    </source>
</reference>
<dbReference type="InterPro" id="IPR001789">
    <property type="entry name" value="Sig_transdc_resp-reg_receiver"/>
</dbReference>
<keyword evidence="6 9" id="KW-0238">DNA-binding</keyword>
<dbReference type="AlphaFoldDB" id="A0A857JIS1"/>
<proteinExistence type="predicted"/>
<sequence>MLEKSLLLIDDDQALTELLQEYLTAQGYTVQVAGDGEAGLLAAKSGQHFDLIILDVMLPKVDGFEVLKRLRSTHVTPVLMLTAKGDDFDRILGLELGADDYLAKPFNHRELSARVKAIVRRVDIQAGLQSDKQKQNMIEIGDVQLNIAAQTVACNSHDIELTGTEFAVLRLLMSSSPDLVPKQAISEQVLGRKLAAFDRSIDMHVSNLRKKLNMFSDQEKIKTHRGVGYVYLGEL</sequence>